<feature type="region of interest" description="Disordered" evidence="1">
    <location>
        <begin position="19"/>
        <end position="83"/>
    </location>
</feature>
<dbReference type="AlphaFoldDB" id="A0A9P7KIN8"/>
<accession>A0A9P7KIN8</accession>
<gene>
    <name evidence="2" type="ORF">H0H81_001403</name>
</gene>
<evidence type="ECO:0000313" key="2">
    <source>
        <dbReference type="EMBL" id="KAG5649935.1"/>
    </source>
</evidence>
<organism evidence="2 3">
    <name type="scientific">Sphagnurus paluster</name>
    <dbReference type="NCBI Taxonomy" id="117069"/>
    <lineage>
        <taxon>Eukaryota</taxon>
        <taxon>Fungi</taxon>
        <taxon>Dikarya</taxon>
        <taxon>Basidiomycota</taxon>
        <taxon>Agaricomycotina</taxon>
        <taxon>Agaricomycetes</taxon>
        <taxon>Agaricomycetidae</taxon>
        <taxon>Agaricales</taxon>
        <taxon>Tricholomatineae</taxon>
        <taxon>Lyophyllaceae</taxon>
        <taxon>Sphagnurus</taxon>
    </lineage>
</organism>
<dbReference type="Proteomes" id="UP000717328">
    <property type="component" value="Unassembled WGS sequence"/>
</dbReference>
<feature type="compositionally biased region" description="Basic residues" evidence="1">
    <location>
        <begin position="63"/>
        <end position="78"/>
    </location>
</feature>
<dbReference type="EMBL" id="JABCKI010000627">
    <property type="protein sequence ID" value="KAG5649935.1"/>
    <property type="molecule type" value="Genomic_DNA"/>
</dbReference>
<feature type="compositionally biased region" description="Pro residues" evidence="1">
    <location>
        <begin position="163"/>
        <end position="185"/>
    </location>
</feature>
<proteinExistence type="predicted"/>
<evidence type="ECO:0000313" key="3">
    <source>
        <dbReference type="Proteomes" id="UP000717328"/>
    </source>
</evidence>
<evidence type="ECO:0000256" key="1">
    <source>
        <dbReference type="SAM" id="MobiDB-lite"/>
    </source>
</evidence>
<sequence length="230" mass="23948">MTTYSAFFSSGLLATHTPMRMPDGFDAPSPTSPSSTLPDSDLEFEFDTEREITPTPGAPTPHAHAHPTPGRRLRKRRSSLTVGTSPMAAIRSPARTAGVALHRARSGSLGTAAHQLHLALGMEALALGRAPAQQATRSRSGSVGAGGVLRPRRGVRRLASVPAPAPPPTMPLPALPSFPTPPLSTPAPVTVSATVQPTQPVPGRQRAYSLAQKPGAGTGTIDEEVAMRED</sequence>
<dbReference type="OrthoDB" id="3062963at2759"/>
<feature type="region of interest" description="Disordered" evidence="1">
    <location>
        <begin position="159"/>
        <end position="230"/>
    </location>
</feature>
<protein>
    <submittedName>
        <fullName evidence="2">Uncharacterized protein</fullName>
    </submittedName>
</protein>
<comment type="caution">
    <text evidence="2">The sequence shown here is derived from an EMBL/GenBank/DDBJ whole genome shotgun (WGS) entry which is preliminary data.</text>
</comment>
<feature type="compositionally biased region" description="Low complexity" evidence="1">
    <location>
        <begin position="28"/>
        <end position="39"/>
    </location>
</feature>
<name>A0A9P7KIN8_9AGAR</name>
<reference evidence="2" key="2">
    <citation type="submission" date="2021-10" db="EMBL/GenBank/DDBJ databases">
        <title>Phylogenomics reveals ancestral predisposition of the termite-cultivated fungus Termitomyces towards a domesticated lifestyle.</title>
        <authorList>
            <person name="Auxier B."/>
            <person name="Grum-Grzhimaylo A."/>
            <person name="Cardenas M.E."/>
            <person name="Lodge J.D."/>
            <person name="Laessoe T."/>
            <person name="Pedersen O."/>
            <person name="Smith M.E."/>
            <person name="Kuyper T.W."/>
            <person name="Franco-Molano E.A."/>
            <person name="Baroni T.J."/>
            <person name="Aanen D.K."/>
        </authorList>
    </citation>
    <scope>NUCLEOTIDE SEQUENCE</scope>
    <source>
        <strain evidence="2">D49</strain>
    </source>
</reference>
<reference evidence="2" key="1">
    <citation type="submission" date="2021-02" db="EMBL/GenBank/DDBJ databases">
        <authorList>
            <person name="Nieuwenhuis M."/>
            <person name="Van De Peppel L.J.J."/>
        </authorList>
    </citation>
    <scope>NUCLEOTIDE SEQUENCE</scope>
    <source>
        <strain evidence="2">D49</strain>
    </source>
</reference>
<keyword evidence="3" id="KW-1185">Reference proteome</keyword>